<proteinExistence type="predicted"/>
<dbReference type="AlphaFoldDB" id="A0A1I2EF93"/>
<gene>
    <name evidence="1" type="ORF">SAMN05216167_1223</name>
</gene>
<dbReference type="RefSeq" id="WP_093833227.1">
    <property type="nucleotide sequence ID" value="NZ_FOLQ01000022.1"/>
</dbReference>
<name>A0A1I2EF93_9BACT</name>
<sequence length="342" mass="41334">MPTKQKFLLIAPWDYQLYVVIEKNLRYLGYEVTVVHNNHYPSSSKDLLIKIKYLLRKIFSRKKECNQKLNNIYLEEKKMSLIKSRKYYDLCLVIRADGFPEGLLREAKKRSRKFISFFYDGLTYNQHILPLISLFDRFYIFDKTELHSFKEYNIKYAPNFYFDYPELTENTYPGENKIYYISSYNSCRIDTVQSLHKYITQRLSPIQFDFVYNKSNENEIPEYIKQHFNCIETIVPYEEQLKLIQNTEIIIDIKMTSHSGFSFRIFDGIKLRKKVITTNPFVINEDFYHPHNFFVLTQRNENELDDFLKRPYVPLDEKIRKKYSFESWLKAVTDYEGQLKIN</sequence>
<dbReference type="OrthoDB" id="3251881at2"/>
<reference evidence="1 2" key="1">
    <citation type="submission" date="2016-10" db="EMBL/GenBank/DDBJ databases">
        <authorList>
            <person name="de Groot N.N."/>
        </authorList>
    </citation>
    <scope>NUCLEOTIDE SEQUENCE [LARGE SCALE GENOMIC DNA]</scope>
    <source>
        <strain evidence="1 2">DSM 26130</strain>
    </source>
</reference>
<dbReference type="Proteomes" id="UP000198598">
    <property type="component" value="Unassembled WGS sequence"/>
</dbReference>
<evidence type="ECO:0000313" key="1">
    <source>
        <dbReference type="EMBL" id="SFE91612.1"/>
    </source>
</evidence>
<organism evidence="1 2">
    <name type="scientific">Spirosoma endophyticum</name>
    <dbReference type="NCBI Taxonomy" id="662367"/>
    <lineage>
        <taxon>Bacteria</taxon>
        <taxon>Pseudomonadati</taxon>
        <taxon>Bacteroidota</taxon>
        <taxon>Cytophagia</taxon>
        <taxon>Cytophagales</taxon>
        <taxon>Cytophagaceae</taxon>
        <taxon>Spirosoma</taxon>
    </lineage>
</organism>
<dbReference type="STRING" id="662367.SAMN05216167_1223"/>
<keyword evidence="2" id="KW-1185">Reference proteome</keyword>
<accession>A0A1I2EF93</accession>
<dbReference type="EMBL" id="FOLQ01000022">
    <property type="protein sequence ID" value="SFE91612.1"/>
    <property type="molecule type" value="Genomic_DNA"/>
</dbReference>
<protein>
    <submittedName>
        <fullName evidence="1">Uncharacterized protein</fullName>
    </submittedName>
</protein>
<evidence type="ECO:0000313" key="2">
    <source>
        <dbReference type="Proteomes" id="UP000198598"/>
    </source>
</evidence>